<name>A0A6C1B5L7_9RHOO</name>
<evidence type="ECO:0000313" key="2">
    <source>
        <dbReference type="Proteomes" id="UP000501991"/>
    </source>
</evidence>
<dbReference type="AlphaFoldDB" id="A0A6C1B5L7"/>
<evidence type="ECO:0000313" key="1">
    <source>
        <dbReference type="EMBL" id="QID17998.1"/>
    </source>
</evidence>
<proteinExistence type="predicted"/>
<protein>
    <submittedName>
        <fullName evidence="1">Uncharacterized protein</fullName>
    </submittedName>
</protein>
<keyword evidence="2" id="KW-1185">Reference proteome</keyword>
<organism evidence="1 2">
    <name type="scientific">Nitrogeniibacter mangrovi</name>
    <dbReference type="NCBI Taxonomy" id="2016596"/>
    <lineage>
        <taxon>Bacteria</taxon>
        <taxon>Pseudomonadati</taxon>
        <taxon>Pseudomonadota</taxon>
        <taxon>Betaproteobacteria</taxon>
        <taxon>Rhodocyclales</taxon>
        <taxon>Zoogloeaceae</taxon>
        <taxon>Nitrogeniibacter</taxon>
    </lineage>
</organism>
<dbReference type="KEGG" id="azq:G3580_10305"/>
<dbReference type="Proteomes" id="UP000501991">
    <property type="component" value="Chromosome"/>
</dbReference>
<dbReference type="EMBL" id="CP048836">
    <property type="protein sequence ID" value="QID17998.1"/>
    <property type="molecule type" value="Genomic_DNA"/>
</dbReference>
<reference evidence="1 2" key="1">
    <citation type="submission" date="2020-02" db="EMBL/GenBank/DDBJ databases">
        <title>Nitrogenibacter mangrovi gen. nov., sp. nov. isolated from mangrove sediment, a denitrifying betaproteobacterium.</title>
        <authorList>
            <person name="Liao H."/>
            <person name="Tian Y."/>
        </authorList>
    </citation>
    <scope>NUCLEOTIDE SEQUENCE [LARGE SCALE GENOMIC DNA]</scope>
    <source>
        <strain evidence="1 2">M9-3-2</strain>
    </source>
</reference>
<accession>A0A6C1B5L7</accession>
<gene>
    <name evidence="1" type="ORF">G3580_10305</name>
</gene>
<sequence>MPNGNAHLRITFDFELSIPDALNQRDERALLEAMRQILGNTVFNGMPTVTAKQLAKAGVGLAGHDCRCELERTGQAEIPADTVIAAAPHLTDEELVTVARQAAAKLPADPSQHRAHIRRVALRVANDYRLVPCTVVAEASTGGLVELGAQLNMTNGGILVDDEFKKIKLRTDQPPIRVWIEGTDIELIARLGGHTLGGPLLETDVADLVPHRAALLACWQAAIA</sequence>
<dbReference type="RefSeq" id="WP_173765219.1">
    <property type="nucleotide sequence ID" value="NZ_CP048836.1"/>
</dbReference>